<gene>
    <name evidence="2" type="ORF">TSUD_115720</name>
</gene>
<dbReference type="EMBL" id="DF973298">
    <property type="protein sequence ID" value="GAU24849.1"/>
    <property type="molecule type" value="Genomic_DNA"/>
</dbReference>
<dbReference type="AlphaFoldDB" id="A0A2Z6N0B7"/>
<evidence type="ECO:0000313" key="2">
    <source>
        <dbReference type="EMBL" id="GAU24849.1"/>
    </source>
</evidence>
<evidence type="ECO:0000313" key="3">
    <source>
        <dbReference type="Proteomes" id="UP000242715"/>
    </source>
</evidence>
<accession>A0A2Z6N0B7</accession>
<proteinExistence type="predicted"/>
<feature type="region of interest" description="Disordered" evidence="1">
    <location>
        <begin position="26"/>
        <end position="45"/>
    </location>
</feature>
<keyword evidence="3" id="KW-1185">Reference proteome</keyword>
<protein>
    <submittedName>
        <fullName evidence="2">Uncharacterized protein</fullName>
    </submittedName>
</protein>
<evidence type="ECO:0000256" key="1">
    <source>
        <dbReference type="SAM" id="MobiDB-lite"/>
    </source>
</evidence>
<name>A0A2Z6N0B7_TRISU</name>
<dbReference type="Proteomes" id="UP000242715">
    <property type="component" value="Unassembled WGS sequence"/>
</dbReference>
<sequence>MLEVPPDIKEVTATLCIMTTSNVQESTFGDKDTEASTPSESMSHDTMAIVPVPDMCGKFLI</sequence>
<reference evidence="3" key="1">
    <citation type="journal article" date="2017" name="Front. Plant Sci.">
        <title>Climate Clever Clovers: New Paradigm to Reduce the Environmental Footprint of Ruminants by Breeding Low Methanogenic Forages Utilizing Haplotype Variation.</title>
        <authorList>
            <person name="Kaur P."/>
            <person name="Appels R."/>
            <person name="Bayer P.E."/>
            <person name="Keeble-Gagnere G."/>
            <person name="Wang J."/>
            <person name="Hirakawa H."/>
            <person name="Shirasawa K."/>
            <person name="Vercoe P."/>
            <person name="Stefanova K."/>
            <person name="Durmic Z."/>
            <person name="Nichols P."/>
            <person name="Revell C."/>
            <person name="Isobe S.N."/>
            <person name="Edwards D."/>
            <person name="Erskine W."/>
        </authorList>
    </citation>
    <scope>NUCLEOTIDE SEQUENCE [LARGE SCALE GENOMIC DNA]</scope>
    <source>
        <strain evidence="3">cv. Daliak</strain>
    </source>
</reference>
<organism evidence="2 3">
    <name type="scientific">Trifolium subterraneum</name>
    <name type="common">Subterranean clover</name>
    <dbReference type="NCBI Taxonomy" id="3900"/>
    <lineage>
        <taxon>Eukaryota</taxon>
        <taxon>Viridiplantae</taxon>
        <taxon>Streptophyta</taxon>
        <taxon>Embryophyta</taxon>
        <taxon>Tracheophyta</taxon>
        <taxon>Spermatophyta</taxon>
        <taxon>Magnoliopsida</taxon>
        <taxon>eudicotyledons</taxon>
        <taxon>Gunneridae</taxon>
        <taxon>Pentapetalae</taxon>
        <taxon>rosids</taxon>
        <taxon>fabids</taxon>
        <taxon>Fabales</taxon>
        <taxon>Fabaceae</taxon>
        <taxon>Papilionoideae</taxon>
        <taxon>50 kb inversion clade</taxon>
        <taxon>NPAAA clade</taxon>
        <taxon>Hologalegina</taxon>
        <taxon>IRL clade</taxon>
        <taxon>Trifolieae</taxon>
        <taxon>Trifolium</taxon>
    </lineage>
</organism>